<evidence type="ECO:0000259" key="4">
    <source>
        <dbReference type="PROSITE" id="PS50800"/>
    </source>
</evidence>
<dbReference type="PROSITE" id="PS50800">
    <property type="entry name" value="SAP"/>
    <property type="match status" value="1"/>
</dbReference>
<dbReference type="AlphaFoldDB" id="A0A6A6TXX2"/>
<protein>
    <recommendedName>
        <fullName evidence="4">SAP domain-containing protein</fullName>
    </recommendedName>
</protein>
<accession>A0A6A6TXX2</accession>
<dbReference type="OrthoDB" id="445357at2759"/>
<dbReference type="GO" id="GO:0016973">
    <property type="term" value="P:poly(A)+ mRNA export from nucleus"/>
    <property type="evidence" value="ECO:0007669"/>
    <property type="project" value="TreeGrafter"/>
</dbReference>
<feature type="compositionally biased region" description="Basic residues" evidence="3">
    <location>
        <begin position="201"/>
        <end position="221"/>
    </location>
</feature>
<reference evidence="5" key="1">
    <citation type="journal article" date="2020" name="Stud. Mycol.">
        <title>101 Dothideomycetes genomes: a test case for predicting lifestyles and emergence of pathogens.</title>
        <authorList>
            <person name="Haridas S."/>
            <person name="Albert R."/>
            <person name="Binder M."/>
            <person name="Bloem J."/>
            <person name="Labutti K."/>
            <person name="Salamov A."/>
            <person name="Andreopoulos B."/>
            <person name="Baker S."/>
            <person name="Barry K."/>
            <person name="Bills G."/>
            <person name="Bluhm B."/>
            <person name="Cannon C."/>
            <person name="Castanera R."/>
            <person name="Culley D."/>
            <person name="Daum C."/>
            <person name="Ezra D."/>
            <person name="Gonzalez J."/>
            <person name="Henrissat B."/>
            <person name="Kuo A."/>
            <person name="Liang C."/>
            <person name="Lipzen A."/>
            <person name="Lutzoni F."/>
            <person name="Magnuson J."/>
            <person name="Mondo S."/>
            <person name="Nolan M."/>
            <person name="Ohm R."/>
            <person name="Pangilinan J."/>
            <person name="Park H.-J."/>
            <person name="Ramirez L."/>
            <person name="Alfaro M."/>
            <person name="Sun H."/>
            <person name="Tritt A."/>
            <person name="Yoshinaga Y."/>
            <person name="Zwiers L.-H."/>
            <person name="Turgeon B."/>
            <person name="Goodwin S."/>
            <person name="Spatafora J."/>
            <person name="Crous P."/>
            <person name="Grigoriev I."/>
        </authorList>
    </citation>
    <scope>NUCLEOTIDE SEQUENCE</scope>
    <source>
        <strain evidence="5">CBS 115976</strain>
    </source>
</reference>
<comment type="similarity">
    <text evidence="2">Belongs to the SAP domain-containing ribonucleoprotein family.</text>
</comment>
<dbReference type="PANTHER" id="PTHR46551:SF1">
    <property type="entry name" value="SAP DOMAIN-CONTAINING RIBONUCLEOPROTEIN"/>
    <property type="match status" value="1"/>
</dbReference>
<dbReference type="EMBL" id="MU004244">
    <property type="protein sequence ID" value="KAF2663698.1"/>
    <property type="molecule type" value="Genomic_DNA"/>
</dbReference>
<feature type="compositionally biased region" description="Low complexity" evidence="3">
    <location>
        <begin position="67"/>
        <end position="102"/>
    </location>
</feature>
<dbReference type="SUPFAM" id="SSF68906">
    <property type="entry name" value="SAP domain"/>
    <property type="match status" value="1"/>
</dbReference>
<evidence type="ECO:0000256" key="3">
    <source>
        <dbReference type="SAM" id="MobiDB-lite"/>
    </source>
</evidence>
<dbReference type="Pfam" id="PF02037">
    <property type="entry name" value="SAP"/>
    <property type="match status" value="1"/>
</dbReference>
<dbReference type="InterPro" id="IPR003034">
    <property type="entry name" value="SAP_dom"/>
</dbReference>
<feature type="compositionally biased region" description="Basic and acidic residues" evidence="3">
    <location>
        <begin position="160"/>
        <end position="176"/>
    </location>
</feature>
<dbReference type="GO" id="GO:0005634">
    <property type="term" value="C:nucleus"/>
    <property type="evidence" value="ECO:0007669"/>
    <property type="project" value="TreeGrafter"/>
</dbReference>
<evidence type="ECO:0000313" key="6">
    <source>
        <dbReference type="Proteomes" id="UP000799302"/>
    </source>
</evidence>
<name>A0A6A6TXX2_9PEZI</name>
<evidence type="ECO:0000313" key="5">
    <source>
        <dbReference type="EMBL" id="KAF2663698.1"/>
    </source>
</evidence>
<dbReference type="PANTHER" id="PTHR46551">
    <property type="entry name" value="SAP DOMAIN-CONTAINING RIBONUCLEOPROTEIN"/>
    <property type="match status" value="1"/>
</dbReference>
<dbReference type="Pfam" id="PF18592">
    <property type="entry name" value="Tho1_MOS11_C"/>
    <property type="match status" value="1"/>
</dbReference>
<feature type="region of interest" description="Disordered" evidence="3">
    <location>
        <begin position="18"/>
        <end position="128"/>
    </location>
</feature>
<dbReference type="InterPro" id="IPR040746">
    <property type="entry name" value="THO1_MOS11_C"/>
</dbReference>
<proteinExistence type="inferred from homology"/>
<keyword evidence="1" id="KW-0597">Phosphoprotein</keyword>
<evidence type="ECO:0000256" key="2">
    <source>
        <dbReference type="ARBA" id="ARBA00046328"/>
    </source>
</evidence>
<dbReference type="InterPro" id="IPR052240">
    <property type="entry name" value="SAP_domain_ribonucleoprotein"/>
</dbReference>
<feature type="compositionally biased region" description="Basic and acidic residues" evidence="3">
    <location>
        <begin position="237"/>
        <end position="252"/>
    </location>
</feature>
<dbReference type="Proteomes" id="UP000799302">
    <property type="component" value="Unassembled WGS sequence"/>
</dbReference>
<feature type="compositionally biased region" description="Basic and acidic residues" evidence="3">
    <location>
        <begin position="26"/>
        <end position="41"/>
    </location>
</feature>
<dbReference type="SMART" id="SM00513">
    <property type="entry name" value="SAP"/>
    <property type="match status" value="1"/>
</dbReference>
<keyword evidence="6" id="KW-1185">Reference proteome</keyword>
<organism evidence="5 6">
    <name type="scientific">Microthyrium microscopicum</name>
    <dbReference type="NCBI Taxonomy" id="703497"/>
    <lineage>
        <taxon>Eukaryota</taxon>
        <taxon>Fungi</taxon>
        <taxon>Dikarya</taxon>
        <taxon>Ascomycota</taxon>
        <taxon>Pezizomycotina</taxon>
        <taxon>Dothideomycetes</taxon>
        <taxon>Dothideomycetes incertae sedis</taxon>
        <taxon>Microthyriales</taxon>
        <taxon>Microthyriaceae</taxon>
        <taxon>Microthyrium</taxon>
    </lineage>
</organism>
<evidence type="ECO:0000256" key="1">
    <source>
        <dbReference type="ARBA" id="ARBA00022553"/>
    </source>
</evidence>
<gene>
    <name evidence="5" type="ORF">BT63DRAFT_429975</name>
</gene>
<feature type="compositionally biased region" description="Basic and acidic residues" evidence="3">
    <location>
        <begin position="183"/>
        <end position="193"/>
    </location>
</feature>
<feature type="domain" description="SAP" evidence="4">
    <location>
        <begin position="4"/>
        <end position="38"/>
    </location>
</feature>
<sequence length="252" mass="27169">MVDYMKMKNDELQALLKQRGLSHTGKKAEMVSRLQDDDNKTESAPAATTTTTTAKEDEIDWDDEGASKPAASESAQPASNPAPSQPAPAAAEPAAPATSIPAEGDKPADGAEAAKPEEVKEPVDFSMGLEAATIDEELEKRKARALKFGVVENPDPIADEAQKRLERAKKFGEEAPRGLNEALPDRRPKRPAEGDDNLPNFKRRGRGGRPYMRRGHGRRQNTKAPAAENSSSGGWTESDKKAAEARKARFGA</sequence>
<dbReference type="Gene3D" id="1.10.720.30">
    <property type="entry name" value="SAP domain"/>
    <property type="match status" value="1"/>
</dbReference>
<feature type="compositionally biased region" description="Basic and acidic residues" evidence="3">
    <location>
        <begin position="103"/>
        <end position="123"/>
    </location>
</feature>
<feature type="region of interest" description="Disordered" evidence="3">
    <location>
        <begin position="153"/>
        <end position="252"/>
    </location>
</feature>
<dbReference type="InterPro" id="IPR036361">
    <property type="entry name" value="SAP_dom_sf"/>
</dbReference>